<dbReference type="InterPro" id="IPR011050">
    <property type="entry name" value="Pectin_lyase_fold/virulence"/>
</dbReference>
<dbReference type="SUPFAM" id="SSF51126">
    <property type="entry name" value="Pectin lyase-like"/>
    <property type="match status" value="1"/>
</dbReference>
<dbReference type="Proteomes" id="UP000290289">
    <property type="component" value="Chromosome 9"/>
</dbReference>
<name>A0A498IZG6_MALDO</name>
<keyword evidence="4" id="KW-0964">Secreted</keyword>
<accession>A0A498IZG6</accession>
<comment type="subcellular location">
    <subcellularLocation>
        <location evidence="1">Secreted</location>
        <location evidence="1">Cell wall</location>
    </subcellularLocation>
</comment>
<evidence type="ECO:0000313" key="10">
    <source>
        <dbReference type="Proteomes" id="UP000290289"/>
    </source>
</evidence>
<evidence type="ECO:0000256" key="1">
    <source>
        <dbReference type="ARBA" id="ARBA00004191"/>
    </source>
</evidence>
<evidence type="ECO:0000256" key="8">
    <source>
        <dbReference type="RuleBase" id="RU361169"/>
    </source>
</evidence>
<dbReference type="SMART" id="SM00710">
    <property type="entry name" value="PbH1"/>
    <property type="match status" value="3"/>
</dbReference>
<keyword evidence="10" id="KW-1185">Reference proteome</keyword>
<dbReference type="Pfam" id="PF00295">
    <property type="entry name" value="Glyco_hydro_28"/>
    <property type="match status" value="2"/>
</dbReference>
<comment type="caution">
    <text evidence="9">The sequence shown here is derived from an EMBL/GenBank/DDBJ whole genome shotgun (WGS) entry which is preliminary data.</text>
</comment>
<keyword evidence="5 8" id="KW-0378">Hydrolase</keyword>
<dbReference type="GO" id="GO:0071555">
    <property type="term" value="P:cell wall organization"/>
    <property type="evidence" value="ECO:0007669"/>
    <property type="project" value="UniProtKB-KW"/>
</dbReference>
<comment type="similarity">
    <text evidence="2 8">Belongs to the glycosyl hydrolase 28 family.</text>
</comment>
<evidence type="ECO:0000313" key="9">
    <source>
        <dbReference type="EMBL" id="RXH88668.1"/>
    </source>
</evidence>
<dbReference type="EMBL" id="RDQH01000335">
    <property type="protein sequence ID" value="RXH88668.1"/>
    <property type="molecule type" value="Genomic_DNA"/>
</dbReference>
<evidence type="ECO:0008006" key="11">
    <source>
        <dbReference type="Google" id="ProtNLM"/>
    </source>
</evidence>
<dbReference type="GO" id="GO:0005975">
    <property type="term" value="P:carbohydrate metabolic process"/>
    <property type="evidence" value="ECO:0007669"/>
    <property type="project" value="InterPro"/>
</dbReference>
<evidence type="ECO:0000256" key="3">
    <source>
        <dbReference type="ARBA" id="ARBA00022512"/>
    </source>
</evidence>
<dbReference type="GO" id="GO:0004650">
    <property type="term" value="F:polygalacturonase activity"/>
    <property type="evidence" value="ECO:0007669"/>
    <property type="project" value="InterPro"/>
</dbReference>
<evidence type="ECO:0000256" key="4">
    <source>
        <dbReference type="ARBA" id="ARBA00022525"/>
    </source>
</evidence>
<evidence type="ECO:0000256" key="5">
    <source>
        <dbReference type="ARBA" id="ARBA00022801"/>
    </source>
</evidence>
<evidence type="ECO:0000256" key="7">
    <source>
        <dbReference type="ARBA" id="ARBA00023316"/>
    </source>
</evidence>
<protein>
    <recommendedName>
        <fullName evidence="11">Polygalacturonase</fullName>
    </recommendedName>
</protein>
<reference evidence="9 10" key="1">
    <citation type="submission" date="2018-10" db="EMBL/GenBank/DDBJ databases">
        <title>A high-quality apple genome assembly.</title>
        <authorList>
            <person name="Hu J."/>
        </authorList>
    </citation>
    <scope>NUCLEOTIDE SEQUENCE [LARGE SCALE GENOMIC DNA]</scope>
    <source>
        <strain evidence="10">cv. HFTH1</strain>
        <tissue evidence="9">Young leaf</tissue>
    </source>
</reference>
<keyword evidence="6 8" id="KW-0326">Glycosidase</keyword>
<keyword evidence="3" id="KW-0134">Cell wall</keyword>
<dbReference type="InterPro" id="IPR000743">
    <property type="entry name" value="Glyco_hydro_28"/>
</dbReference>
<keyword evidence="7" id="KW-0961">Cell wall biogenesis/degradation</keyword>
<dbReference type="AlphaFoldDB" id="A0A498IZG6"/>
<dbReference type="InterPro" id="IPR006626">
    <property type="entry name" value="PbH1"/>
</dbReference>
<dbReference type="STRING" id="3750.A0A498IZG6"/>
<evidence type="ECO:0000256" key="6">
    <source>
        <dbReference type="ARBA" id="ARBA00023295"/>
    </source>
</evidence>
<proteinExistence type="inferred from homology"/>
<dbReference type="PANTHER" id="PTHR31375">
    <property type="match status" value="1"/>
</dbReference>
<dbReference type="InterPro" id="IPR012334">
    <property type="entry name" value="Pectin_lyas_fold"/>
</dbReference>
<evidence type="ECO:0000256" key="2">
    <source>
        <dbReference type="ARBA" id="ARBA00008834"/>
    </source>
</evidence>
<organism evidence="9 10">
    <name type="scientific">Malus domestica</name>
    <name type="common">Apple</name>
    <name type="synonym">Pyrus malus</name>
    <dbReference type="NCBI Taxonomy" id="3750"/>
    <lineage>
        <taxon>Eukaryota</taxon>
        <taxon>Viridiplantae</taxon>
        <taxon>Streptophyta</taxon>
        <taxon>Embryophyta</taxon>
        <taxon>Tracheophyta</taxon>
        <taxon>Spermatophyta</taxon>
        <taxon>Magnoliopsida</taxon>
        <taxon>eudicotyledons</taxon>
        <taxon>Gunneridae</taxon>
        <taxon>Pentapetalae</taxon>
        <taxon>rosids</taxon>
        <taxon>fabids</taxon>
        <taxon>Rosales</taxon>
        <taxon>Rosaceae</taxon>
        <taxon>Amygdaloideae</taxon>
        <taxon>Maleae</taxon>
        <taxon>Malus</taxon>
    </lineage>
</organism>
<sequence>MEPEKSMGRVHHGGATLPYLNHNLNALHFNQCDNLQLSGLTHRDSPKSKHITISNLHIIAPENSPNTDGIDISVSCYVNIHDSVVGTRDDCITIINGSSYINFTNIACGQGHGIRYSVGSLGEHGAYDTAEAIHVRNCTFNGTQNGARIKTHYYNISFRWWMMVADIRKILSVISDIKWSPCTMQLEGNRFDDAMLHSGGLPEEIHALCGLNAMGLVMPCCIKPEEPEGSRQKQSKTPTKQELEVNHVDYPFASHFFKESNNKLQVWRNKVAEKKDNNQPISIICIASVHLPLKLYKGATRPPPSFGLDAVDGGATSGCCRSKRLGGYGYAKNISFKQIKLVAAKNPIIIDQHYCNSGHDCKNYTSAVSETDVSYSDFQRTSETEEAIKFDCSEPPGCINIVMDQINITSAVAGKEVHAFCINVNGTSNATVPVVHCLKK</sequence>
<dbReference type="Gene3D" id="2.160.20.10">
    <property type="entry name" value="Single-stranded right-handed beta-helix, Pectin lyase-like"/>
    <property type="match status" value="2"/>
</dbReference>
<gene>
    <name evidence="9" type="ORF">DVH24_000267</name>
</gene>